<keyword evidence="4 7" id="KW-0863">Zinc-finger</keyword>
<dbReference type="Proteomes" id="UP000515135">
    <property type="component" value="Unplaced"/>
</dbReference>
<dbReference type="InterPro" id="IPR013087">
    <property type="entry name" value="Znf_C2H2_type"/>
</dbReference>
<dbReference type="GO" id="GO:0000981">
    <property type="term" value="F:DNA-binding transcription factor activity, RNA polymerase II-specific"/>
    <property type="evidence" value="ECO:0007669"/>
    <property type="project" value="TreeGrafter"/>
</dbReference>
<keyword evidence="5" id="KW-0862">Zinc</keyword>
<evidence type="ECO:0000256" key="3">
    <source>
        <dbReference type="ARBA" id="ARBA00022737"/>
    </source>
</evidence>
<dbReference type="SMART" id="SM00355">
    <property type="entry name" value="ZnF_C2H2"/>
    <property type="match status" value="6"/>
</dbReference>
<feature type="compositionally biased region" description="Basic and acidic residues" evidence="8">
    <location>
        <begin position="366"/>
        <end position="378"/>
    </location>
</feature>
<protein>
    <submittedName>
        <fullName evidence="11">Zinc finger protein 585A-like isoform X2</fullName>
    </submittedName>
</protein>
<dbReference type="InterPro" id="IPR036236">
    <property type="entry name" value="Znf_C2H2_sf"/>
</dbReference>
<evidence type="ECO:0000256" key="7">
    <source>
        <dbReference type="PROSITE-ProRule" id="PRU00042"/>
    </source>
</evidence>
<name>A0A6P4YK89_BRABE</name>
<dbReference type="GO" id="GO:0008270">
    <property type="term" value="F:zinc ion binding"/>
    <property type="evidence" value="ECO:0007669"/>
    <property type="project" value="UniProtKB-KW"/>
</dbReference>
<dbReference type="PROSITE" id="PS00028">
    <property type="entry name" value="ZINC_FINGER_C2H2_1"/>
    <property type="match status" value="4"/>
</dbReference>
<evidence type="ECO:0000256" key="2">
    <source>
        <dbReference type="ARBA" id="ARBA00022723"/>
    </source>
</evidence>
<organism evidence="10 11">
    <name type="scientific">Branchiostoma belcheri</name>
    <name type="common">Amphioxus</name>
    <dbReference type="NCBI Taxonomy" id="7741"/>
    <lineage>
        <taxon>Eukaryota</taxon>
        <taxon>Metazoa</taxon>
        <taxon>Chordata</taxon>
        <taxon>Cephalochordata</taxon>
        <taxon>Leptocardii</taxon>
        <taxon>Amphioxiformes</taxon>
        <taxon>Branchiostomatidae</taxon>
        <taxon>Branchiostoma</taxon>
    </lineage>
</organism>
<dbReference type="Pfam" id="PF00096">
    <property type="entry name" value="zf-C2H2"/>
    <property type="match status" value="2"/>
</dbReference>
<keyword evidence="10" id="KW-1185">Reference proteome</keyword>
<feature type="domain" description="C2H2-type" evidence="9">
    <location>
        <begin position="556"/>
        <end position="584"/>
    </location>
</feature>
<dbReference type="PANTHER" id="PTHR24394">
    <property type="entry name" value="ZINC FINGER PROTEIN"/>
    <property type="match status" value="1"/>
</dbReference>
<dbReference type="PROSITE" id="PS50157">
    <property type="entry name" value="ZINC_FINGER_C2H2_2"/>
    <property type="match status" value="5"/>
</dbReference>
<dbReference type="RefSeq" id="XP_019624828.1">
    <property type="nucleotide sequence ID" value="XM_019769269.1"/>
</dbReference>
<feature type="domain" description="C2H2-type" evidence="9">
    <location>
        <begin position="315"/>
        <end position="338"/>
    </location>
</feature>
<feature type="domain" description="C2H2-type" evidence="9">
    <location>
        <begin position="502"/>
        <end position="529"/>
    </location>
</feature>
<feature type="domain" description="C2H2-type" evidence="9">
    <location>
        <begin position="261"/>
        <end position="288"/>
    </location>
</feature>
<feature type="compositionally biased region" description="Polar residues" evidence="8">
    <location>
        <begin position="38"/>
        <end position="55"/>
    </location>
</feature>
<feature type="region of interest" description="Disordered" evidence="8">
    <location>
        <begin position="97"/>
        <end position="160"/>
    </location>
</feature>
<dbReference type="AlphaFoldDB" id="A0A6P4YK89"/>
<comment type="subcellular location">
    <subcellularLocation>
        <location evidence="1">Nucleus</location>
    </subcellularLocation>
</comment>
<evidence type="ECO:0000256" key="1">
    <source>
        <dbReference type="ARBA" id="ARBA00004123"/>
    </source>
</evidence>
<evidence type="ECO:0000256" key="5">
    <source>
        <dbReference type="ARBA" id="ARBA00022833"/>
    </source>
</evidence>
<evidence type="ECO:0000256" key="6">
    <source>
        <dbReference type="ARBA" id="ARBA00023242"/>
    </source>
</evidence>
<feature type="domain" description="C2H2-type" evidence="9">
    <location>
        <begin position="398"/>
        <end position="425"/>
    </location>
</feature>
<evidence type="ECO:0000256" key="8">
    <source>
        <dbReference type="SAM" id="MobiDB-lite"/>
    </source>
</evidence>
<evidence type="ECO:0000259" key="9">
    <source>
        <dbReference type="PROSITE" id="PS50157"/>
    </source>
</evidence>
<evidence type="ECO:0000313" key="11">
    <source>
        <dbReference type="RefSeq" id="XP_019624828.1"/>
    </source>
</evidence>
<keyword evidence="3" id="KW-0677">Repeat</keyword>
<feature type="compositionally biased region" description="Polar residues" evidence="8">
    <location>
        <begin position="345"/>
        <end position="364"/>
    </location>
</feature>
<feature type="region of interest" description="Disordered" evidence="8">
    <location>
        <begin position="20"/>
        <end position="55"/>
    </location>
</feature>
<keyword evidence="6" id="KW-0539">Nucleus</keyword>
<dbReference type="SUPFAM" id="SSF57667">
    <property type="entry name" value="beta-beta-alpha zinc fingers"/>
    <property type="match status" value="2"/>
</dbReference>
<dbReference type="GO" id="GO:0005634">
    <property type="term" value="C:nucleus"/>
    <property type="evidence" value="ECO:0007669"/>
    <property type="project" value="UniProtKB-SubCell"/>
</dbReference>
<dbReference type="Gene3D" id="3.30.160.60">
    <property type="entry name" value="Classic Zinc Finger"/>
    <property type="match status" value="2"/>
</dbReference>
<evidence type="ECO:0000256" key="4">
    <source>
        <dbReference type="ARBA" id="ARBA00022771"/>
    </source>
</evidence>
<feature type="compositionally biased region" description="Polar residues" evidence="8">
    <location>
        <begin position="106"/>
        <end position="141"/>
    </location>
</feature>
<dbReference type="OrthoDB" id="10018098at2759"/>
<feature type="region of interest" description="Disordered" evidence="8">
    <location>
        <begin position="345"/>
        <end position="379"/>
    </location>
</feature>
<feature type="region of interest" description="Disordered" evidence="8">
    <location>
        <begin position="450"/>
        <end position="479"/>
    </location>
</feature>
<dbReference type="PANTHER" id="PTHR24394:SF29">
    <property type="entry name" value="MYONEURIN"/>
    <property type="match status" value="1"/>
</dbReference>
<accession>A0A6P4YK89</accession>
<sequence length="636" mass="70946">MSRRKPSVPRKLGLAGGYDLTSIKQEPYDPTFDRSEVSSEVTATSPESCDTSPIRTSISIKQEATDPILQGSEVTTIKQEVCDPILQGSEVTTIKQEASDPVLQGSEVTQETCDPMPQTSKVTPTKQETSDPTKQSSQFTRVVQEPQPLQGGPTTSRQATVASTNISEATNSDNRPEFVWHADKNTVVMTRRTSTCKNNPTVLPTAQGCTVKEVSLGSLQVMEILPVEENLSSHEINRVRTDDSDRAQKSMAEVSNQQDFYTCDVCQATSVTQGSLKRHMKMHMREMKKLKAENAEQLADTRKEALAGFAKMYPFQCKICGERFQSVRSLGVHQGHKHRRYIILTNTKEVTNGPPENNSASFESKQPGDEDDTKRNIDSDLVQKSVTQMCKEKDAGGYRCFFCGGNFVNKRGLARHLATHKSQQCTTCKGTVMSEKEARIHQIMHRYKHIQPKTTNGQKEQLARTKLSDRALGSGPSQSANAAITDVKSMAASKSKGDRFLHTCDVCKATFMTKHNLHCHMRIHVREMKKLKAENADQLADTRREAISGFARMYPFQCDLCGERFQSKHGSETHKVVRHYQHYTTANTKKVPTVGIIPKGSLTRGPYNKRHRFISVEGGRMVVSSKGYKDMSSKEL</sequence>
<dbReference type="GeneID" id="109470347"/>
<evidence type="ECO:0000313" key="10">
    <source>
        <dbReference type="Proteomes" id="UP000515135"/>
    </source>
</evidence>
<gene>
    <name evidence="11" type="primary">LOC109470347</name>
</gene>
<keyword evidence="2" id="KW-0479">Metal-binding</keyword>
<proteinExistence type="predicted"/>
<reference evidence="11" key="1">
    <citation type="submission" date="2025-08" db="UniProtKB">
        <authorList>
            <consortium name="RefSeq"/>
        </authorList>
    </citation>
    <scope>IDENTIFICATION</scope>
    <source>
        <tissue evidence="11">Gonad</tissue>
    </source>
</reference>